<evidence type="ECO:0000256" key="1">
    <source>
        <dbReference type="ARBA" id="ARBA00001974"/>
    </source>
</evidence>
<evidence type="ECO:0000313" key="5">
    <source>
        <dbReference type="EMBL" id="KAH8989702.1"/>
    </source>
</evidence>
<dbReference type="SUPFAM" id="SSF51905">
    <property type="entry name" value="FAD/NAD(P)-binding domain"/>
    <property type="match status" value="1"/>
</dbReference>
<accession>A0AAD4Q9Y0</accession>
<comment type="caution">
    <text evidence="5">The sequence shown here is derived from an EMBL/GenBank/DDBJ whole genome shotgun (WGS) entry which is preliminary data.</text>
</comment>
<dbReference type="PANTHER" id="PTHR11552:SF78">
    <property type="entry name" value="GLUCOSE-METHANOL-CHOLINE OXIDOREDUCTASE N-TERMINAL DOMAIN-CONTAINING PROTEIN"/>
    <property type="match status" value="1"/>
</dbReference>
<dbReference type="Gene3D" id="3.50.50.60">
    <property type="entry name" value="FAD/NAD(P)-binding domain"/>
    <property type="match status" value="1"/>
</dbReference>
<dbReference type="PROSITE" id="PS00624">
    <property type="entry name" value="GMC_OXRED_2"/>
    <property type="match status" value="1"/>
</dbReference>
<evidence type="ECO:0000256" key="2">
    <source>
        <dbReference type="ARBA" id="ARBA00010790"/>
    </source>
</evidence>
<proteinExistence type="inferred from homology"/>
<dbReference type="AlphaFoldDB" id="A0AAD4Q9Y0"/>
<dbReference type="Pfam" id="PF05199">
    <property type="entry name" value="GMC_oxred_C"/>
    <property type="match status" value="1"/>
</dbReference>
<keyword evidence="3" id="KW-0285">Flavoprotein</keyword>
<dbReference type="EMBL" id="JAKELL010000035">
    <property type="protein sequence ID" value="KAH8989702.1"/>
    <property type="molecule type" value="Genomic_DNA"/>
</dbReference>
<comment type="cofactor">
    <cofactor evidence="1 3">
        <name>FAD</name>
        <dbReference type="ChEBI" id="CHEBI:57692"/>
    </cofactor>
</comment>
<gene>
    <name evidence="5" type="ORF">EDB92DRAFT_2104204</name>
</gene>
<dbReference type="InterPro" id="IPR036188">
    <property type="entry name" value="FAD/NAD-bd_sf"/>
</dbReference>
<evidence type="ECO:0000313" key="6">
    <source>
        <dbReference type="Proteomes" id="UP001201163"/>
    </source>
</evidence>
<reference evidence="5" key="1">
    <citation type="submission" date="2022-01" db="EMBL/GenBank/DDBJ databases">
        <title>Comparative genomics reveals a dynamic genome evolution in the ectomycorrhizal milk-cap (Lactarius) mushrooms.</title>
        <authorList>
            <consortium name="DOE Joint Genome Institute"/>
            <person name="Lebreton A."/>
            <person name="Tang N."/>
            <person name="Kuo A."/>
            <person name="LaButti K."/>
            <person name="Drula E."/>
            <person name="Barry K."/>
            <person name="Clum A."/>
            <person name="Lipzen A."/>
            <person name="Mousain D."/>
            <person name="Ng V."/>
            <person name="Wang R."/>
            <person name="Wang X."/>
            <person name="Dai Y."/>
            <person name="Henrissat B."/>
            <person name="Grigoriev I.V."/>
            <person name="Guerin-Laguette A."/>
            <person name="Yu F."/>
            <person name="Martin F.M."/>
        </authorList>
    </citation>
    <scope>NUCLEOTIDE SEQUENCE</scope>
    <source>
        <strain evidence="5">QP</strain>
    </source>
</reference>
<keyword evidence="3" id="KW-0274">FAD</keyword>
<sequence>MSTPTAINEEYDIVIAGGGTAACVIASRLASADAKLRILLLEAGPTTYNDPAHTHPLNFLSHHAPGSRTARAHVSQPSAVLGDRTTIVLCGQCLGGGSSINTMMYTRPSASDYDDWETVYQNPGWGSKDLIPLLRKIETFQVPGGGSTHGTDGPLAVSPGGFFTDIGKQFLQVARALDPVRAQKPDDTDTNDLETINVYTRWLKWMNAETGTRSDVPHNMIYPLKDTRPNLHFLTGVHVKHVTFDDENRATGVAYALNPLLHPDGPRTTHTVRGTKLVLVSAGAFGSPGILERSGIGAKDVLERVRVKQRVNLPGVGENYQDHNIIYAKYFAADDAQVLDALFRDEKGAIDAAAAEFGKSRKEISTHNSIDAAIKWRPSTPSEVAELGPEFQEYWDSYFVNAPDKPVLLIGVLSILLGDPTVLPPRKYFTLGSYIEYPLARGHVHITHADDVSSPVDFVPGFFWSKADVQPLTWVYKFMREIARRMPHFRGEPPMLHPKFAPSGPASVIAHAEGPVPFDAPRIVYSEEDERALEEFARAEVTTAWHSLGTCAMKPREQGGVVDSKLNVYGVRGLKVADLSVPPGNVSSNTYGTALVIGEKAAVIIAEELGIKGVA</sequence>
<dbReference type="SUPFAM" id="SSF54373">
    <property type="entry name" value="FAD-linked reductases, C-terminal domain"/>
    <property type="match status" value="1"/>
</dbReference>
<dbReference type="InterPro" id="IPR012132">
    <property type="entry name" value="GMC_OxRdtase"/>
</dbReference>
<evidence type="ECO:0000256" key="3">
    <source>
        <dbReference type="PIRSR" id="PIRSR000137-2"/>
    </source>
</evidence>
<feature type="binding site" evidence="3">
    <location>
        <position position="239"/>
    </location>
    <ligand>
        <name>FAD</name>
        <dbReference type="ChEBI" id="CHEBI:57692"/>
    </ligand>
</feature>
<comment type="similarity">
    <text evidence="2">Belongs to the GMC oxidoreductase family.</text>
</comment>
<dbReference type="InterPro" id="IPR000172">
    <property type="entry name" value="GMC_OxRdtase_N"/>
</dbReference>
<keyword evidence="6" id="KW-1185">Reference proteome</keyword>
<feature type="binding site" evidence="3">
    <location>
        <begin position="545"/>
        <end position="546"/>
    </location>
    <ligand>
        <name>FAD</name>
        <dbReference type="ChEBI" id="CHEBI:57692"/>
    </ligand>
</feature>
<name>A0AAD4Q9Y0_9AGAM</name>
<dbReference type="PANTHER" id="PTHR11552">
    <property type="entry name" value="GLUCOSE-METHANOL-CHOLINE GMC OXIDOREDUCTASE"/>
    <property type="match status" value="1"/>
</dbReference>
<dbReference type="InterPro" id="IPR007867">
    <property type="entry name" value="GMC_OxRtase_C"/>
</dbReference>
<evidence type="ECO:0000259" key="4">
    <source>
        <dbReference type="PROSITE" id="PS00624"/>
    </source>
</evidence>
<dbReference type="PIRSF" id="PIRSF000137">
    <property type="entry name" value="Alcohol_oxidase"/>
    <property type="match status" value="1"/>
</dbReference>
<organism evidence="5 6">
    <name type="scientific">Lactarius akahatsu</name>
    <dbReference type="NCBI Taxonomy" id="416441"/>
    <lineage>
        <taxon>Eukaryota</taxon>
        <taxon>Fungi</taxon>
        <taxon>Dikarya</taxon>
        <taxon>Basidiomycota</taxon>
        <taxon>Agaricomycotina</taxon>
        <taxon>Agaricomycetes</taxon>
        <taxon>Russulales</taxon>
        <taxon>Russulaceae</taxon>
        <taxon>Lactarius</taxon>
    </lineage>
</organism>
<dbReference type="Pfam" id="PF00732">
    <property type="entry name" value="GMC_oxred_N"/>
    <property type="match status" value="1"/>
</dbReference>
<dbReference type="Gene3D" id="3.30.560.10">
    <property type="entry name" value="Glucose Oxidase, domain 3"/>
    <property type="match status" value="1"/>
</dbReference>
<dbReference type="GO" id="GO:0016614">
    <property type="term" value="F:oxidoreductase activity, acting on CH-OH group of donors"/>
    <property type="evidence" value="ECO:0007669"/>
    <property type="project" value="InterPro"/>
</dbReference>
<dbReference type="Proteomes" id="UP001201163">
    <property type="component" value="Unassembled WGS sequence"/>
</dbReference>
<feature type="domain" description="Glucose-methanol-choline oxidoreductase N-terminal" evidence="4">
    <location>
        <begin position="283"/>
        <end position="297"/>
    </location>
</feature>
<protein>
    <submittedName>
        <fullName evidence="5">Alcohol oxidase-like protein</fullName>
    </submittedName>
</protein>
<dbReference type="GO" id="GO:0050660">
    <property type="term" value="F:flavin adenine dinucleotide binding"/>
    <property type="evidence" value="ECO:0007669"/>
    <property type="project" value="InterPro"/>
</dbReference>